<gene>
    <name evidence="2" type="ORF">JZ00_18125</name>
</gene>
<evidence type="ECO:0000313" key="2">
    <source>
        <dbReference type="EMBL" id="KHK63389.1"/>
    </source>
</evidence>
<dbReference type="Pfam" id="PF13503">
    <property type="entry name" value="DUF4123"/>
    <property type="match status" value="1"/>
</dbReference>
<feature type="domain" description="DUF4123" evidence="1">
    <location>
        <begin position="26"/>
        <end position="140"/>
    </location>
</feature>
<dbReference type="EMBL" id="JQGJ01000011">
    <property type="protein sequence ID" value="KHK63389.1"/>
    <property type="molecule type" value="Genomic_DNA"/>
</dbReference>
<evidence type="ECO:0000313" key="3">
    <source>
        <dbReference type="Proteomes" id="UP000030949"/>
    </source>
</evidence>
<dbReference type="OrthoDB" id="955748at2"/>
<protein>
    <recommendedName>
        <fullName evidence="1">DUF4123 domain-containing protein</fullName>
    </recommendedName>
</protein>
<reference evidence="3" key="1">
    <citation type="submission" date="2015-03" db="EMBL/GenBank/DDBJ databases">
        <title>Pseudomonas frederiksbergensis hydrocarbon degrader.</title>
        <authorList>
            <person name="Brown L.M."/>
            <person name="Ruiz O.N."/>
            <person name="Mueller S."/>
            <person name="Gunasekera T.S."/>
        </authorList>
    </citation>
    <scope>NUCLEOTIDE SEQUENCE [LARGE SCALE GENOMIC DNA]</scope>
    <source>
        <strain evidence="3">SI8</strain>
    </source>
</reference>
<dbReference type="InterPro" id="IPR025391">
    <property type="entry name" value="DUF4123"/>
</dbReference>
<dbReference type="AlphaFoldDB" id="A0A0B1YWY7"/>
<proteinExistence type="predicted"/>
<evidence type="ECO:0000259" key="1">
    <source>
        <dbReference type="Pfam" id="PF13503"/>
    </source>
</evidence>
<organism evidence="2 3">
    <name type="scientific">Pseudomonas frederiksbergensis</name>
    <dbReference type="NCBI Taxonomy" id="104087"/>
    <lineage>
        <taxon>Bacteria</taxon>
        <taxon>Pseudomonadati</taxon>
        <taxon>Pseudomonadota</taxon>
        <taxon>Gammaproteobacteria</taxon>
        <taxon>Pseudomonadales</taxon>
        <taxon>Pseudomonadaceae</taxon>
        <taxon>Pseudomonas</taxon>
    </lineage>
</organism>
<sequence>MAAPTFTPLDPRTWLAQQPIRENAHLYLIISAASEADALQALRTSVPVHPLLPIWSETPYAAWQPVMPYVTKLDPGSAFLSWIAETDSLDWGWLAVSRCDQEEVLAHLRSLTQVKMPDGREVFFRFWDGRFFHSILEGLGDAAGDMLPVFERYLINGKSLDIGPTKVPAVKDWPWWEMPKHLLDALSEQNPSARVENLMQWLEEEHLDLFTAWPESNLKLKVSRCVRHATNQEKVHEILLNELAREQC</sequence>
<dbReference type="RefSeq" id="WP_039592668.1">
    <property type="nucleotide sequence ID" value="NZ_CP142104.1"/>
</dbReference>
<comment type="caution">
    <text evidence="2">The sequence shown here is derived from an EMBL/GenBank/DDBJ whole genome shotgun (WGS) entry which is preliminary data.</text>
</comment>
<dbReference type="Proteomes" id="UP000030949">
    <property type="component" value="Unassembled WGS sequence"/>
</dbReference>
<accession>A0A0B1YWY7</accession>
<name>A0A0B1YWY7_9PSED</name>